<accession>A0A6H0A3Z0</accession>
<evidence type="ECO:0000313" key="1">
    <source>
        <dbReference type="EMBL" id="QIS34328.1"/>
    </source>
</evidence>
<dbReference type="AlphaFoldDB" id="A0A6H0A3Z0"/>
<dbReference type="EMBL" id="MN842294">
    <property type="protein sequence ID" value="QIS34328.1"/>
    <property type="molecule type" value="Genomic_DNA"/>
</dbReference>
<name>A0A6H0A3Z0_9ENTR</name>
<geneLocation type="plasmid" evidence="1">
    <name>pG426-FII</name>
</geneLocation>
<organism evidence="1">
    <name type="scientific">Leclercia adecarboxylata</name>
    <dbReference type="NCBI Taxonomy" id="83655"/>
    <lineage>
        <taxon>Bacteria</taxon>
        <taxon>Pseudomonadati</taxon>
        <taxon>Pseudomonadota</taxon>
        <taxon>Gammaproteobacteria</taxon>
        <taxon>Enterobacterales</taxon>
        <taxon>Enterobacteriaceae</taxon>
        <taxon>Leclercia</taxon>
    </lineage>
</organism>
<proteinExistence type="predicted"/>
<sequence>MGVGYALETNLSGMTTNAEQYCITFELHMNDFMNTSKAIKKYKCNSYELHL</sequence>
<keyword evidence="1" id="KW-0614">Plasmid</keyword>
<protein>
    <submittedName>
        <fullName evidence="1">Uncharacterized protein</fullName>
    </submittedName>
</protein>
<reference evidence="1" key="1">
    <citation type="submission" date="2019-12" db="EMBL/GenBank/DDBJ databases">
        <title>Compelete sequence of Tn6502.</title>
        <authorList>
            <person name="Zhou D."/>
        </authorList>
    </citation>
    <scope>NUCLEOTIDE SEQUENCE</scope>
    <source>
        <strain evidence="1">G426</strain>
        <plasmid evidence="1">pG426-FII</plasmid>
    </source>
</reference>